<dbReference type="PANTHER" id="PTHR43008">
    <property type="entry name" value="BENZIL REDUCTASE"/>
    <property type="match status" value="1"/>
</dbReference>
<dbReference type="InterPro" id="IPR020904">
    <property type="entry name" value="Sc_DH/Rdtase_CS"/>
</dbReference>
<accession>A0AAD5RRX3</accession>
<dbReference type="EMBL" id="JAKWBI020000102">
    <property type="protein sequence ID" value="KAJ2902765.1"/>
    <property type="molecule type" value="Genomic_DNA"/>
</dbReference>
<keyword evidence="2" id="KW-0521">NADP</keyword>
<dbReference type="AlphaFoldDB" id="A0AAD5RRX3"/>
<evidence type="ECO:0000256" key="3">
    <source>
        <dbReference type="ARBA" id="ARBA00023002"/>
    </source>
</evidence>
<evidence type="ECO:0000256" key="2">
    <source>
        <dbReference type="ARBA" id="ARBA00022857"/>
    </source>
</evidence>
<evidence type="ECO:0000313" key="4">
    <source>
        <dbReference type="EMBL" id="KAJ2902765.1"/>
    </source>
</evidence>
<dbReference type="InterPro" id="IPR002347">
    <property type="entry name" value="SDR_fam"/>
</dbReference>
<protein>
    <submittedName>
        <fullName evidence="4">Short-chain dehydrogenase</fullName>
    </submittedName>
</protein>
<dbReference type="Pfam" id="PF00106">
    <property type="entry name" value="adh_short"/>
    <property type="match status" value="1"/>
</dbReference>
<dbReference type="GO" id="GO:0050664">
    <property type="term" value="F:oxidoreductase activity, acting on NAD(P)H, oxygen as acceptor"/>
    <property type="evidence" value="ECO:0007669"/>
    <property type="project" value="TreeGrafter"/>
</dbReference>
<keyword evidence="3" id="KW-0560">Oxidoreductase</keyword>
<dbReference type="Gene3D" id="3.40.50.720">
    <property type="entry name" value="NAD(P)-binding Rossmann-like Domain"/>
    <property type="match status" value="1"/>
</dbReference>
<gene>
    <name evidence="4" type="ORF">MKZ38_000119</name>
</gene>
<reference evidence="4" key="1">
    <citation type="submission" date="2022-07" db="EMBL/GenBank/DDBJ databases">
        <title>Draft genome sequence of Zalerion maritima ATCC 34329, a (micro)plastics degrading marine fungus.</title>
        <authorList>
            <person name="Paco A."/>
            <person name="Goncalves M.F.M."/>
            <person name="Rocha-Santos T.A.P."/>
            <person name="Alves A."/>
        </authorList>
    </citation>
    <scope>NUCLEOTIDE SEQUENCE</scope>
    <source>
        <strain evidence="4">ATCC 34329</strain>
    </source>
</reference>
<organism evidence="4 5">
    <name type="scientific">Zalerion maritima</name>
    <dbReference type="NCBI Taxonomy" id="339359"/>
    <lineage>
        <taxon>Eukaryota</taxon>
        <taxon>Fungi</taxon>
        <taxon>Dikarya</taxon>
        <taxon>Ascomycota</taxon>
        <taxon>Pezizomycotina</taxon>
        <taxon>Sordariomycetes</taxon>
        <taxon>Lulworthiomycetidae</taxon>
        <taxon>Lulworthiales</taxon>
        <taxon>Lulworthiaceae</taxon>
        <taxon>Zalerion</taxon>
    </lineage>
</organism>
<dbReference type="Proteomes" id="UP001201980">
    <property type="component" value="Unassembled WGS sequence"/>
</dbReference>
<sequence>MAASKVVIITGASRGIGLAITNELLANKHRVCLVSRSGDDEFKKLETTYPDQVRWVTGDLTEPTIASKVTSMTIMAYGQIDGLVVNHGALEPIAKLENCSLEEFKKLYDVNVFSAFNIAQTAIPELRKSKGSIVFTSSGAATKAYQGWGPYGSSKAALNSLASHLAEEESDITTVSIAPGRVDTEMQKTLREKGKGFMDDSAYQTFVDAFNSGDLFKPEQPGGVMARLVVGPDKGLSGKFLKWSDAELAAYQDKSS</sequence>
<dbReference type="PRINTS" id="PR00081">
    <property type="entry name" value="GDHRDH"/>
</dbReference>
<dbReference type="FunFam" id="3.40.50.720:FF:000281">
    <property type="entry name" value="Uncharacterized oxidoreductase YIR035C"/>
    <property type="match status" value="1"/>
</dbReference>
<proteinExistence type="inferred from homology"/>
<dbReference type="SUPFAM" id="SSF51735">
    <property type="entry name" value="NAD(P)-binding Rossmann-fold domains"/>
    <property type="match status" value="1"/>
</dbReference>
<dbReference type="PANTHER" id="PTHR43008:SF8">
    <property type="entry name" value="BENZIL REDUCTASE ((S)-BENZOIN FORMING) IRC24"/>
    <property type="match status" value="1"/>
</dbReference>
<dbReference type="PROSITE" id="PS00061">
    <property type="entry name" value="ADH_SHORT"/>
    <property type="match status" value="1"/>
</dbReference>
<evidence type="ECO:0000256" key="1">
    <source>
        <dbReference type="ARBA" id="ARBA00006484"/>
    </source>
</evidence>
<comment type="caution">
    <text evidence="4">The sequence shown here is derived from an EMBL/GenBank/DDBJ whole genome shotgun (WGS) entry which is preliminary data.</text>
</comment>
<dbReference type="InterPro" id="IPR036291">
    <property type="entry name" value="NAD(P)-bd_dom_sf"/>
</dbReference>
<evidence type="ECO:0000313" key="5">
    <source>
        <dbReference type="Proteomes" id="UP001201980"/>
    </source>
</evidence>
<comment type="similarity">
    <text evidence="1">Belongs to the short-chain dehydrogenases/reductases (SDR) family.</text>
</comment>
<name>A0AAD5RRX3_9PEZI</name>
<keyword evidence="5" id="KW-1185">Reference proteome</keyword>